<dbReference type="InterPro" id="IPR013324">
    <property type="entry name" value="RNA_pol_sigma_r3/r4-like"/>
</dbReference>
<comment type="similarity">
    <text evidence="1">Belongs to the sigma-70 factor family. ECF subfamily.</text>
</comment>
<evidence type="ECO:0000313" key="8">
    <source>
        <dbReference type="Proteomes" id="UP000476411"/>
    </source>
</evidence>
<evidence type="ECO:0000256" key="2">
    <source>
        <dbReference type="ARBA" id="ARBA00023015"/>
    </source>
</evidence>
<dbReference type="PANTHER" id="PTHR43133:SF46">
    <property type="entry name" value="RNA POLYMERASE SIGMA-70 FACTOR ECF SUBFAMILY"/>
    <property type="match status" value="1"/>
</dbReference>
<evidence type="ECO:0000256" key="4">
    <source>
        <dbReference type="ARBA" id="ARBA00023163"/>
    </source>
</evidence>
<dbReference type="PANTHER" id="PTHR43133">
    <property type="entry name" value="RNA POLYMERASE ECF-TYPE SIGMA FACTO"/>
    <property type="match status" value="1"/>
</dbReference>
<dbReference type="Pfam" id="PF08281">
    <property type="entry name" value="Sigma70_r4_2"/>
    <property type="match status" value="1"/>
</dbReference>
<name>A0A6B9ZLC7_9BACT</name>
<keyword evidence="3" id="KW-0731">Sigma factor</keyword>
<dbReference type="InterPro" id="IPR014284">
    <property type="entry name" value="RNA_pol_sigma-70_dom"/>
</dbReference>
<reference evidence="7 8" key="1">
    <citation type="submission" date="2020-01" db="EMBL/GenBank/DDBJ databases">
        <title>Complete genome sequence of Chitinophaga sp. H33E-04 isolated from quinoa roots.</title>
        <authorList>
            <person name="Weon H.-Y."/>
            <person name="Lee S.A."/>
        </authorList>
    </citation>
    <scope>NUCLEOTIDE SEQUENCE [LARGE SCALE GENOMIC DNA]</scope>
    <source>
        <strain evidence="7 8">H33E-04</strain>
    </source>
</reference>
<evidence type="ECO:0000313" key="7">
    <source>
        <dbReference type="EMBL" id="QHS63202.1"/>
    </source>
</evidence>
<gene>
    <name evidence="7" type="ORF">GWR21_27520</name>
</gene>
<dbReference type="GO" id="GO:0003677">
    <property type="term" value="F:DNA binding"/>
    <property type="evidence" value="ECO:0007669"/>
    <property type="project" value="InterPro"/>
</dbReference>
<accession>A0A6B9ZLC7</accession>
<organism evidence="7 8">
    <name type="scientific">Chitinophaga agri</name>
    <dbReference type="NCBI Taxonomy" id="2703787"/>
    <lineage>
        <taxon>Bacteria</taxon>
        <taxon>Pseudomonadati</taxon>
        <taxon>Bacteroidota</taxon>
        <taxon>Chitinophagia</taxon>
        <taxon>Chitinophagales</taxon>
        <taxon>Chitinophagaceae</taxon>
        <taxon>Chitinophaga</taxon>
    </lineage>
</organism>
<dbReference type="Proteomes" id="UP000476411">
    <property type="component" value="Chromosome"/>
</dbReference>
<dbReference type="InterPro" id="IPR036388">
    <property type="entry name" value="WH-like_DNA-bd_sf"/>
</dbReference>
<dbReference type="SUPFAM" id="SSF88946">
    <property type="entry name" value="Sigma2 domain of RNA polymerase sigma factors"/>
    <property type="match status" value="1"/>
</dbReference>
<feature type="domain" description="RNA polymerase sigma factor 70 region 4 type 2" evidence="6">
    <location>
        <begin position="127"/>
        <end position="174"/>
    </location>
</feature>
<dbReference type="SUPFAM" id="SSF88659">
    <property type="entry name" value="Sigma3 and sigma4 domains of RNA polymerase sigma factors"/>
    <property type="match status" value="1"/>
</dbReference>
<keyword evidence="2" id="KW-0805">Transcription regulation</keyword>
<dbReference type="InterPro" id="IPR013325">
    <property type="entry name" value="RNA_pol_sigma_r2"/>
</dbReference>
<dbReference type="GO" id="GO:0016987">
    <property type="term" value="F:sigma factor activity"/>
    <property type="evidence" value="ECO:0007669"/>
    <property type="project" value="UniProtKB-KW"/>
</dbReference>
<dbReference type="AlphaFoldDB" id="A0A6B9ZLC7"/>
<dbReference type="KEGG" id="chih:GWR21_27520"/>
<dbReference type="Pfam" id="PF04542">
    <property type="entry name" value="Sigma70_r2"/>
    <property type="match status" value="1"/>
</dbReference>
<dbReference type="NCBIfam" id="TIGR02937">
    <property type="entry name" value="sigma70-ECF"/>
    <property type="match status" value="1"/>
</dbReference>
<dbReference type="RefSeq" id="WP_162334925.1">
    <property type="nucleotide sequence ID" value="NZ_CP048113.1"/>
</dbReference>
<dbReference type="InterPro" id="IPR013249">
    <property type="entry name" value="RNA_pol_sigma70_r4_t2"/>
</dbReference>
<proteinExistence type="inferred from homology"/>
<keyword evidence="4" id="KW-0804">Transcription</keyword>
<dbReference type="Gene3D" id="1.10.10.10">
    <property type="entry name" value="Winged helix-like DNA-binding domain superfamily/Winged helix DNA-binding domain"/>
    <property type="match status" value="1"/>
</dbReference>
<protein>
    <submittedName>
        <fullName evidence="7">Sigma-70 family RNA polymerase sigma factor</fullName>
    </submittedName>
</protein>
<keyword evidence="8" id="KW-1185">Reference proteome</keyword>
<evidence type="ECO:0000259" key="6">
    <source>
        <dbReference type="Pfam" id="PF08281"/>
    </source>
</evidence>
<evidence type="ECO:0000256" key="3">
    <source>
        <dbReference type="ARBA" id="ARBA00023082"/>
    </source>
</evidence>
<evidence type="ECO:0000256" key="1">
    <source>
        <dbReference type="ARBA" id="ARBA00010641"/>
    </source>
</evidence>
<dbReference type="EMBL" id="CP048113">
    <property type="protein sequence ID" value="QHS63202.1"/>
    <property type="molecule type" value="Genomic_DNA"/>
</dbReference>
<sequence>MRPSDTVDNLSLFSAAKGEDTSAFKILYQRYWKKLYISACKRVDADDAKDIVQDVMLSLWRRKHEIQIDSNEDLSRYLYSALRYRIISYYAFSSATVQIPEWFDQPVHASFEDAFDVIKLKHLIDGEVDRMPERMQQIYQLSREEDLSVTDIASQLNLSEQTVRNQLSLAMKRLRVFLRDHHQSDLVICSILMIDVFTAIK</sequence>
<feature type="domain" description="RNA polymerase sigma-70 region 2" evidence="5">
    <location>
        <begin position="30"/>
        <end position="90"/>
    </location>
</feature>
<dbReference type="InterPro" id="IPR007627">
    <property type="entry name" value="RNA_pol_sigma70_r2"/>
</dbReference>
<evidence type="ECO:0000259" key="5">
    <source>
        <dbReference type="Pfam" id="PF04542"/>
    </source>
</evidence>
<dbReference type="InterPro" id="IPR039425">
    <property type="entry name" value="RNA_pol_sigma-70-like"/>
</dbReference>
<dbReference type="Gene3D" id="1.10.1740.10">
    <property type="match status" value="1"/>
</dbReference>
<dbReference type="GO" id="GO:0006352">
    <property type="term" value="P:DNA-templated transcription initiation"/>
    <property type="evidence" value="ECO:0007669"/>
    <property type="project" value="InterPro"/>
</dbReference>